<name>A0ACB8RMA5_9AGAM</name>
<reference evidence="1" key="2">
    <citation type="journal article" date="2022" name="New Phytol.">
        <title>Evolutionary transition to the ectomycorrhizal habit in the genomes of a hyperdiverse lineage of mushroom-forming fungi.</title>
        <authorList>
            <person name="Looney B."/>
            <person name="Miyauchi S."/>
            <person name="Morin E."/>
            <person name="Drula E."/>
            <person name="Courty P.E."/>
            <person name="Kohler A."/>
            <person name="Kuo A."/>
            <person name="LaButti K."/>
            <person name="Pangilinan J."/>
            <person name="Lipzen A."/>
            <person name="Riley R."/>
            <person name="Andreopoulos W."/>
            <person name="He G."/>
            <person name="Johnson J."/>
            <person name="Nolan M."/>
            <person name="Tritt A."/>
            <person name="Barry K.W."/>
            <person name="Grigoriev I.V."/>
            <person name="Nagy L.G."/>
            <person name="Hibbett D."/>
            <person name="Henrissat B."/>
            <person name="Matheny P.B."/>
            <person name="Labbe J."/>
            <person name="Martin F.M."/>
        </authorList>
    </citation>
    <scope>NUCLEOTIDE SEQUENCE</scope>
    <source>
        <strain evidence="1">FP105234-sp</strain>
    </source>
</reference>
<proteinExistence type="predicted"/>
<evidence type="ECO:0000313" key="1">
    <source>
        <dbReference type="EMBL" id="KAI0045243.1"/>
    </source>
</evidence>
<dbReference type="EMBL" id="MU275957">
    <property type="protein sequence ID" value="KAI0045243.1"/>
    <property type="molecule type" value="Genomic_DNA"/>
</dbReference>
<comment type="caution">
    <text evidence="1">The sequence shown here is derived from an EMBL/GenBank/DDBJ whole genome shotgun (WGS) entry which is preliminary data.</text>
</comment>
<evidence type="ECO:0000313" key="2">
    <source>
        <dbReference type="Proteomes" id="UP000814033"/>
    </source>
</evidence>
<protein>
    <submittedName>
        <fullName evidence="1">Uncharacterized protein</fullName>
    </submittedName>
</protein>
<organism evidence="1 2">
    <name type="scientific">Auriscalpium vulgare</name>
    <dbReference type="NCBI Taxonomy" id="40419"/>
    <lineage>
        <taxon>Eukaryota</taxon>
        <taxon>Fungi</taxon>
        <taxon>Dikarya</taxon>
        <taxon>Basidiomycota</taxon>
        <taxon>Agaricomycotina</taxon>
        <taxon>Agaricomycetes</taxon>
        <taxon>Russulales</taxon>
        <taxon>Auriscalpiaceae</taxon>
        <taxon>Auriscalpium</taxon>
    </lineage>
</organism>
<dbReference type="Proteomes" id="UP000814033">
    <property type="component" value="Unassembled WGS sequence"/>
</dbReference>
<sequence length="443" mass="47339">MVGGPASTARTVANAIACAWGRAEGGCADGQQRGGREGSSCARAALIGPSAVIETTVRGRYKRVGGEARRRSRGANRRMGVRRRRQRCESDGRGAGSGTGTGSGGRGMAGGRRRGRGRAGRVTVGATRRAASSRLQRTWTEGGRTSGAGATYSSRLDQRGDDVVRGEAPPPPSSSLPAHPRVPVACPASPPIPISGRDGSPPARCGRRRALVPLRATDVDGERRRRRPSVARQSRHLLPILSTQKAGRSPTGKACHLHTLSSTHSTSLSDSTPDQNAHSRIQRPASPAVNTEATLATAIARNLPRRSVMSALSPRLAHPSPHSFETSQPQSEGSSAYGNEAQRAPQRLARAGEIRGGAGRDEAVAPQRRVCDTFECEALPLRRRLSSFPLHERSRRFWRGRKGLEGGRPRSMPRRVHCIASLSQRRGNSGTRKDIRDKCPDGQ</sequence>
<gene>
    <name evidence="1" type="ORF">FA95DRAFT_153744</name>
</gene>
<keyword evidence="2" id="KW-1185">Reference proteome</keyword>
<accession>A0ACB8RMA5</accession>
<reference evidence="1" key="1">
    <citation type="submission" date="2021-02" db="EMBL/GenBank/DDBJ databases">
        <authorList>
            <consortium name="DOE Joint Genome Institute"/>
            <person name="Ahrendt S."/>
            <person name="Looney B.P."/>
            <person name="Miyauchi S."/>
            <person name="Morin E."/>
            <person name="Drula E."/>
            <person name="Courty P.E."/>
            <person name="Chicoki N."/>
            <person name="Fauchery L."/>
            <person name="Kohler A."/>
            <person name="Kuo A."/>
            <person name="Labutti K."/>
            <person name="Pangilinan J."/>
            <person name="Lipzen A."/>
            <person name="Riley R."/>
            <person name="Andreopoulos W."/>
            <person name="He G."/>
            <person name="Johnson J."/>
            <person name="Barry K.W."/>
            <person name="Grigoriev I.V."/>
            <person name="Nagy L."/>
            <person name="Hibbett D."/>
            <person name="Henrissat B."/>
            <person name="Matheny P.B."/>
            <person name="Labbe J."/>
            <person name="Martin F."/>
        </authorList>
    </citation>
    <scope>NUCLEOTIDE SEQUENCE</scope>
    <source>
        <strain evidence="1">FP105234-sp</strain>
    </source>
</reference>